<dbReference type="InterPro" id="IPR003004">
    <property type="entry name" value="GspF/PilC"/>
</dbReference>
<dbReference type="InterPro" id="IPR003115">
    <property type="entry name" value="ParB_N"/>
</dbReference>
<feature type="non-terminal residue" evidence="16">
    <location>
        <position position="1"/>
    </location>
</feature>
<comment type="subcellular location">
    <subcellularLocation>
        <location evidence="1">Cell inner membrane</location>
        <topology evidence="1">Multi-pass membrane protein</topology>
    </subcellularLocation>
</comment>
<dbReference type="SUPFAM" id="SSF47729">
    <property type="entry name" value="IHF-like DNA-binding proteins"/>
    <property type="match status" value="1"/>
</dbReference>
<evidence type="ECO:0000256" key="5">
    <source>
        <dbReference type="ARBA" id="ARBA00022519"/>
    </source>
</evidence>
<dbReference type="GO" id="GO:0030527">
    <property type="term" value="F:structural constituent of chromatin"/>
    <property type="evidence" value="ECO:0007669"/>
    <property type="project" value="InterPro"/>
</dbReference>
<dbReference type="FunFam" id="1.20.81.30:FF:000001">
    <property type="entry name" value="Type II secretion system protein F"/>
    <property type="match status" value="1"/>
</dbReference>
<dbReference type="GO" id="GO:0009893">
    <property type="term" value="P:positive regulation of metabolic process"/>
    <property type="evidence" value="ECO:0007669"/>
    <property type="project" value="UniProtKB-ARBA"/>
</dbReference>
<dbReference type="InterPro" id="IPR000119">
    <property type="entry name" value="Hist_DNA-bd"/>
</dbReference>
<proteinExistence type="inferred from homology"/>
<dbReference type="InterPro" id="IPR018076">
    <property type="entry name" value="T2SS_GspF_dom"/>
</dbReference>
<dbReference type="PROSITE" id="PS00045">
    <property type="entry name" value="HISTONE_LIKE"/>
    <property type="match status" value="1"/>
</dbReference>
<evidence type="ECO:0000256" key="7">
    <source>
        <dbReference type="ARBA" id="ARBA00022845"/>
    </source>
</evidence>
<organism evidence="16">
    <name type="scientific">Cyprideis torosa</name>
    <dbReference type="NCBI Taxonomy" id="163714"/>
    <lineage>
        <taxon>Eukaryota</taxon>
        <taxon>Metazoa</taxon>
        <taxon>Ecdysozoa</taxon>
        <taxon>Arthropoda</taxon>
        <taxon>Crustacea</taxon>
        <taxon>Oligostraca</taxon>
        <taxon>Ostracoda</taxon>
        <taxon>Podocopa</taxon>
        <taxon>Podocopida</taxon>
        <taxon>Cytherocopina</taxon>
        <taxon>Cytheroidea</taxon>
        <taxon>Cytherideidae</taxon>
        <taxon>Cyprideis</taxon>
    </lineage>
</organism>
<evidence type="ECO:0000256" key="6">
    <source>
        <dbReference type="ARBA" id="ARBA00022692"/>
    </source>
</evidence>
<keyword evidence="10" id="KW-0238">DNA-binding</keyword>
<evidence type="ECO:0000256" key="9">
    <source>
        <dbReference type="ARBA" id="ARBA00023015"/>
    </source>
</evidence>
<dbReference type="InterPro" id="IPR042094">
    <property type="entry name" value="T2SS_GspF_sf"/>
</dbReference>
<dbReference type="SMART" id="SM00411">
    <property type="entry name" value="BHL"/>
    <property type="match status" value="1"/>
</dbReference>
<keyword evidence="9" id="KW-0805">Transcription regulation</keyword>
<evidence type="ECO:0000256" key="2">
    <source>
        <dbReference type="ARBA" id="ARBA00005745"/>
    </source>
</evidence>
<keyword evidence="11" id="KW-0472">Membrane</keyword>
<evidence type="ECO:0000256" key="3">
    <source>
        <dbReference type="ARBA" id="ARBA00018329"/>
    </source>
</evidence>
<dbReference type="InterPro" id="IPR010992">
    <property type="entry name" value="IHF-like_DNA-bd_dom_sf"/>
</dbReference>
<dbReference type="PANTHER" id="PTHR30012">
    <property type="entry name" value="GENERAL SECRETION PATHWAY PROTEIN"/>
    <property type="match status" value="1"/>
</dbReference>
<reference evidence="16" key="1">
    <citation type="submission" date="2020-11" db="EMBL/GenBank/DDBJ databases">
        <authorList>
            <person name="Tran Van P."/>
        </authorList>
    </citation>
    <scope>NUCLEOTIDE SEQUENCE</scope>
</reference>
<keyword evidence="12" id="KW-0804">Transcription</keyword>
<keyword evidence="6" id="KW-0812">Transmembrane</keyword>
<keyword evidence="13" id="KW-0233">DNA recombination</keyword>
<dbReference type="GO" id="GO:0005886">
    <property type="term" value="C:plasma membrane"/>
    <property type="evidence" value="ECO:0007669"/>
    <property type="project" value="UniProtKB-SubCell"/>
</dbReference>
<evidence type="ECO:0000259" key="15">
    <source>
        <dbReference type="Pfam" id="PF02195"/>
    </source>
</evidence>
<dbReference type="GO" id="GO:0003677">
    <property type="term" value="F:DNA binding"/>
    <property type="evidence" value="ECO:0007669"/>
    <property type="project" value="UniProtKB-KW"/>
</dbReference>
<feature type="domain" description="ParB-like N-terminal" evidence="15">
    <location>
        <begin position="240"/>
        <end position="304"/>
    </location>
</feature>
<evidence type="ECO:0000313" key="16">
    <source>
        <dbReference type="EMBL" id="CAD7231702.1"/>
    </source>
</evidence>
<evidence type="ECO:0000256" key="1">
    <source>
        <dbReference type="ARBA" id="ARBA00004429"/>
    </source>
</evidence>
<dbReference type="PRINTS" id="PR01727">
    <property type="entry name" value="DNABINDINGHU"/>
</dbReference>
<dbReference type="OrthoDB" id="10055055at2759"/>
<comment type="similarity">
    <text evidence="2">Belongs to the GSP F family.</text>
</comment>
<dbReference type="InterPro" id="IPR036086">
    <property type="entry name" value="ParB/Sulfiredoxin_sf"/>
</dbReference>
<dbReference type="GO" id="GO:0006417">
    <property type="term" value="P:regulation of translation"/>
    <property type="evidence" value="ECO:0007669"/>
    <property type="project" value="UniProtKB-KW"/>
</dbReference>
<dbReference type="Pfam" id="PF02195">
    <property type="entry name" value="ParB_N"/>
    <property type="match status" value="1"/>
</dbReference>
<feature type="domain" description="Type II secretion system protein GspF" evidence="14">
    <location>
        <begin position="6"/>
        <end position="103"/>
    </location>
</feature>
<dbReference type="Pfam" id="PF00482">
    <property type="entry name" value="T2SSF"/>
    <property type="match status" value="1"/>
</dbReference>
<dbReference type="SUPFAM" id="SSF110849">
    <property type="entry name" value="ParB/Sulfiredoxin"/>
    <property type="match status" value="1"/>
</dbReference>
<keyword evidence="5" id="KW-0997">Cell inner membrane</keyword>
<keyword evidence="7" id="KW-0810">Translation regulation</keyword>
<protein>
    <recommendedName>
        <fullName evidence="3">Integration host factor subunit alpha</fullName>
    </recommendedName>
</protein>
<dbReference type="CDD" id="cd13835">
    <property type="entry name" value="IHF_A"/>
    <property type="match status" value="1"/>
</dbReference>
<dbReference type="GO" id="GO:0006355">
    <property type="term" value="P:regulation of DNA-templated transcription"/>
    <property type="evidence" value="ECO:0007669"/>
    <property type="project" value="InterPro"/>
</dbReference>
<evidence type="ECO:0000256" key="10">
    <source>
        <dbReference type="ARBA" id="ARBA00023125"/>
    </source>
</evidence>
<evidence type="ECO:0000259" key="14">
    <source>
        <dbReference type="Pfam" id="PF00482"/>
    </source>
</evidence>
<dbReference type="InterPro" id="IPR005684">
    <property type="entry name" value="IHF_alpha"/>
</dbReference>
<evidence type="ECO:0000256" key="8">
    <source>
        <dbReference type="ARBA" id="ARBA00022989"/>
    </source>
</evidence>
<gene>
    <name evidence="16" type="ORF">CTOB1V02_LOCUS9546</name>
</gene>
<evidence type="ECO:0000256" key="4">
    <source>
        <dbReference type="ARBA" id="ARBA00022475"/>
    </source>
</evidence>
<dbReference type="Gene3D" id="1.20.81.30">
    <property type="entry name" value="Type II secretion system (T2SS), domain F"/>
    <property type="match status" value="1"/>
</dbReference>
<sequence>VAVAKFTRTLSTMLQSGVPILDALQVVAKTAGNKIIERAVIRVSESIAEGRPMAEPLADSGVFPNMVIQMIHVGESVGALDTMLEKIADFYDEEVYKKHQNLSKTQATESVEAFLRISKNSLISGSDLLISGFGKFNVKDKNSRRGRNPQTGEELTLEARRVVTFKPSGQNNLFPSEQEPKVRGSHPSALSDLGNIRKIQGSAIGENMQNQLKELDFSAITKCGKFSLHPHSSTISLPHTLVQSVKICGILHPPVVYSDSNNEYTLLTGWRRLRAAKELLGREKCLCLVLSPVPKERDLLLYILEDQFSCGPLDLIEQARFYEICQAILGSESPQYQDFMKALPAGRLTKGSQFLSSLLQYLEPSLFKNIYAGGISEKILKDLASISGDDQRAFAMLIDNLGLGSNMQKKAFTQLYELSRRERRSIQSLLSTPPLSNLLEKREHEDTQKAKDFMAQLEILHRPRLHQEEKAFQDLVKQLALPKNCSLTPSLSFEKDEITLNIRFQNGAQLKCKWQEILDILSGT</sequence>
<dbReference type="GO" id="GO:0006310">
    <property type="term" value="P:DNA recombination"/>
    <property type="evidence" value="ECO:0007669"/>
    <property type="project" value="UniProtKB-KW"/>
</dbReference>
<dbReference type="AlphaFoldDB" id="A0A7R8WMF3"/>
<keyword evidence="8" id="KW-1133">Transmembrane helix</keyword>
<evidence type="ECO:0000256" key="11">
    <source>
        <dbReference type="ARBA" id="ARBA00023136"/>
    </source>
</evidence>
<accession>A0A7R8WMF3</accession>
<dbReference type="PANTHER" id="PTHR30012:SF7">
    <property type="entry name" value="PROTEIN TRANSPORT PROTEIN HOFC HOMOLOG"/>
    <property type="match status" value="1"/>
</dbReference>
<dbReference type="Gene3D" id="3.90.1530.30">
    <property type="match status" value="1"/>
</dbReference>
<keyword evidence="4" id="KW-1003">Cell membrane</keyword>
<name>A0A7R8WMF3_9CRUS</name>
<evidence type="ECO:0000256" key="12">
    <source>
        <dbReference type="ARBA" id="ARBA00023163"/>
    </source>
</evidence>
<dbReference type="EMBL" id="OB663790">
    <property type="protein sequence ID" value="CAD7231702.1"/>
    <property type="molecule type" value="Genomic_DNA"/>
</dbReference>
<dbReference type="InterPro" id="IPR020816">
    <property type="entry name" value="Histone-like_DNA-bd_CS"/>
</dbReference>
<evidence type="ECO:0000256" key="13">
    <source>
        <dbReference type="ARBA" id="ARBA00023172"/>
    </source>
</evidence>